<organism evidence="1 2">
    <name type="scientific">Streptococcus suis (strain BM407)</name>
    <dbReference type="NCBI Taxonomy" id="568814"/>
    <lineage>
        <taxon>Bacteria</taxon>
        <taxon>Bacillati</taxon>
        <taxon>Bacillota</taxon>
        <taxon>Bacilli</taxon>
        <taxon>Lactobacillales</taxon>
        <taxon>Streptococcaceae</taxon>
        <taxon>Streptococcus</taxon>
    </lineage>
</organism>
<evidence type="ECO:0000313" key="2">
    <source>
        <dbReference type="Proteomes" id="UP000009077"/>
    </source>
</evidence>
<protein>
    <submittedName>
        <fullName evidence="1">Hypothetical phage protein</fullName>
    </submittedName>
</protein>
<accession>A0A0H3MWZ5</accession>
<dbReference type="GeneID" id="8155241"/>
<reference evidence="1 2" key="1">
    <citation type="journal article" date="2009" name="PLoS ONE">
        <title>Rapid evolution of virulence and drug resistance in the emerging zoonotic pathogen Streptococcus suis.</title>
        <authorList>
            <person name="Holden M.T.G."/>
            <person name="Hauser H."/>
            <person name="Sanders M."/>
            <person name="Ngo T.H."/>
            <person name="Cherevach I."/>
            <person name="Cronin A."/>
            <person name="Goodhead I."/>
            <person name="Mungall K."/>
            <person name="Quail M.A."/>
            <person name="Price C."/>
            <person name="Rabbinowitsch E."/>
            <person name="Sharp S."/>
            <person name="Croucher N.J."/>
            <person name="Chieu T.B."/>
            <person name="Mai N.T.H."/>
            <person name="Diep T.S."/>
            <person name="Chinh N.T."/>
            <person name="Kehoe M."/>
            <person name="Leigh J.A."/>
            <person name="Ward P.N."/>
            <person name="Dowson C.G."/>
            <person name="Whatmore A.M."/>
            <person name="Chanter N."/>
            <person name="Iversen P."/>
            <person name="Gottschalk M."/>
            <person name="Slater J.D."/>
            <person name="Smith H.E."/>
            <person name="Spratt B.G."/>
            <person name="Xu J."/>
            <person name="Ye C."/>
            <person name="Bentley S."/>
            <person name="Barrell B.G."/>
            <person name="Schultsz C."/>
            <person name="Maskell D.J."/>
            <person name="Parkhill J."/>
        </authorList>
    </citation>
    <scope>NUCLEOTIDE SEQUENCE [LARGE SCALE GENOMIC DNA]</scope>
    <source>
        <strain evidence="1 2">BM407</strain>
    </source>
</reference>
<dbReference type="InterPro" id="IPR024524">
    <property type="entry name" value="DUF3800"/>
</dbReference>
<keyword evidence="2" id="KW-1185">Reference proteome</keyword>
<dbReference type="Proteomes" id="UP000009077">
    <property type="component" value="Chromosome"/>
</dbReference>
<sequence>MQHYSLDESGSITTNNAPNNRFFIIAGVTATNKDKVKRVFRKAKVNYLKHNPDVLLDIKSEIKGSQMSIEFKDYVFSQLISKTDIQFNYLVFDNYNALPRLREKPNITFNYLMFLKADKLLNNQTPLKLDLDDRNKSVESLKALEEYLQTKLCVESDRVSDVKVEFFNSANHTMIQIADIFANHLYRIFKQVAKNQDYTENMELLAKLKQTNLQHCQYFPAGKCECADLF</sequence>
<dbReference type="HOGENOM" id="CLU_104060_0_0_9"/>
<dbReference type="PATRIC" id="fig|568814.3.peg.1461"/>
<gene>
    <name evidence="1" type="ordered locus">SSUBM407_1423</name>
</gene>
<dbReference type="RefSeq" id="WP_012028388.1">
    <property type="nucleotide sequence ID" value="NC_012926.1"/>
</dbReference>
<dbReference type="Pfam" id="PF12686">
    <property type="entry name" value="DUF3800"/>
    <property type="match status" value="1"/>
</dbReference>
<evidence type="ECO:0000313" key="1">
    <source>
        <dbReference type="EMBL" id="CAZ56280.1"/>
    </source>
</evidence>
<dbReference type="EMBL" id="FM252032">
    <property type="protein sequence ID" value="CAZ56280.1"/>
    <property type="molecule type" value="Genomic_DNA"/>
</dbReference>
<proteinExistence type="predicted"/>
<dbReference type="AlphaFoldDB" id="A0A0H3MWZ5"/>
<dbReference type="KEGG" id="ssb:SSUBM407_1423"/>
<name>A0A0H3MWZ5_STRS4</name>